<name>A0A7Z8K3Y5_9CELL</name>
<comment type="caution">
    <text evidence="2">The sequence shown here is derived from an EMBL/GenBank/DDBJ whole genome shotgun (WGS) entry which is preliminary data.</text>
</comment>
<evidence type="ECO:0000313" key="2">
    <source>
        <dbReference type="EMBL" id="TKR27506.1"/>
    </source>
</evidence>
<feature type="domain" description="ACT" evidence="1">
    <location>
        <begin position="19"/>
        <end position="97"/>
    </location>
</feature>
<dbReference type="Proteomes" id="UP000308121">
    <property type="component" value="Unassembled WGS sequence"/>
</dbReference>
<dbReference type="EMBL" id="SZYE01000001">
    <property type="protein sequence ID" value="TKR27506.1"/>
    <property type="molecule type" value="Genomic_DNA"/>
</dbReference>
<gene>
    <name evidence="2" type="ORF">FA014_00385</name>
</gene>
<dbReference type="PROSITE" id="PS51671">
    <property type="entry name" value="ACT"/>
    <property type="match status" value="1"/>
</dbReference>
<accession>A0A7Z8K3Y5</accession>
<dbReference type="RefSeq" id="WP_195969094.1">
    <property type="nucleotide sequence ID" value="NZ_SZYE01000001.1"/>
</dbReference>
<proteinExistence type="predicted"/>
<organism evidence="2 3">
    <name type="scientific">Cellulomonas hominis</name>
    <dbReference type="NCBI Taxonomy" id="156981"/>
    <lineage>
        <taxon>Bacteria</taxon>
        <taxon>Bacillati</taxon>
        <taxon>Actinomycetota</taxon>
        <taxon>Actinomycetes</taxon>
        <taxon>Micrococcales</taxon>
        <taxon>Cellulomonadaceae</taxon>
        <taxon>Cellulomonas</taxon>
    </lineage>
</organism>
<evidence type="ECO:0000259" key="1">
    <source>
        <dbReference type="PROSITE" id="PS51671"/>
    </source>
</evidence>
<reference evidence="2 3" key="1">
    <citation type="submission" date="2019-05" db="EMBL/GenBank/DDBJ databases">
        <title>Genome sequence of Cellulomonas hominis strain CS1.</title>
        <authorList>
            <person name="Belmont J."/>
            <person name="Maclea K.S."/>
        </authorList>
    </citation>
    <scope>NUCLEOTIDE SEQUENCE [LARGE SCALE GENOMIC DNA]</scope>
    <source>
        <strain evidence="2 3">CS1</strain>
    </source>
</reference>
<protein>
    <recommendedName>
        <fullName evidence="1">ACT domain-containing protein</fullName>
    </recommendedName>
</protein>
<sequence>MTAVGPVGTAAAAPDRRWVAFVSGADATGTLTALAGVFSTRGVSFDSLSTGDVADGVGLIVVTFTATERRQRLLARTVGRLAAVRAVAVRAVDDPAVRAAAVVHLPPDAGPFAPPAGVAVRWAGDVAAGQPVLVEGVLPDVEAVVAHARARGAVSAAVVVLPLPEVAGAATRADAPPAR</sequence>
<dbReference type="AlphaFoldDB" id="A0A7Z8K3Y5"/>
<evidence type="ECO:0000313" key="3">
    <source>
        <dbReference type="Proteomes" id="UP000308121"/>
    </source>
</evidence>
<dbReference type="InterPro" id="IPR002912">
    <property type="entry name" value="ACT_dom"/>
</dbReference>